<evidence type="ECO:0000256" key="3">
    <source>
        <dbReference type="ARBA" id="ARBA00022692"/>
    </source>
</evidence>
<organism evidence="10 11">
    <name type="scientific">Paenibacillus alginolyticus</name>
    <dbReference type="NCBI Taxonomy" id="59839"/>
    <lineage>
        <taxon>Bacteria</taxon>
        <taxon>Bacillati</taxon>
        <taxon>Bacillota</taxon>
        <taxon>Bacilli</taxon>
        <taxon>Bacillales</taxon>
        <taxon>Paenibacillaceae</taxon>
        <taxon>Paenibacillus</taxon>
    </lineage>
</organism>
<dbReference type="InterPro" id="IPR001750">
    <property type="entry name" value="ND/Mrp_TM"/>
</dbReference>
<evidence type="ECO:0000256" key="6">
    <source>
        <dbReference type="RuleBase" id="RU000320"/>
    </source>
</evidence>
<dbReference type="NCBIfam" id="NF005141">
    <property type="entry name" value="PRK06590.1"/>
    <property type="match status" value="1"/>
</dbReference>
<feature type="transmembrane region" description="Helical" evidence="7">
    <location>
        <begin position="6"/>
        <end position="26"/>
    </location>
</feature>
<feature type="transmembrane region" description="Helical" evidence="7">
    <location>
        <begin position="284"/>
        <end position="305"/>
    </location>
</feature>
<accession>A0ABT4GGS0</accession>
<feature type="transmembrane region" description="Helical" evidence="7">
    <location>
        <begin position="513"/>
        <end position="536"/>
    </location>
</feature>
<evidence type="ECO:0000256" key="2">
    <source>
        <dbReference type="ARBA" id="ARBA00008483"/>
    </source>
</evidence>
<feature type="transmembrane region" description="Helical" evidence="7">
    <location>
        <begin position="175"/>
        <end position="195"/>
    </location>
</feature>
<evidence type="ECO:0000259" key="9">
    <source>
        <dbReference type="Pfam" id="PF00662"/>
    </source>
</evidence>
<feature type="transmembrane region" description="Helical" evidence="7">
    <location>
        <begin position="215"/>
        <end position="233"/>
    </location>
</feature>
<keyword evidence="11" id="KW-1185">Reference proteome</keyword>
<name>A0ABT4GGS0_9BACL</name>
<feature type="transmembrane region" description="Helical" evidence="7">
    <location>
        <begin position="382"/>
        <end position="401"/>
    </location>
</feature>
<keyword evidence="5 7" id="KW-0472">Membrane</keyword>
<dbReference type="EMBL" id="JAMDMX010000068">
    <property type="protein sequence ID" value="MCY9695401.1"/>
    <property type="molecule type" value="Genomic_DNA"/>
</dbReference>
<feature type="transmembrane region" description="Helical" evidence="7">
    <location>
        <begin position="254"/>
        <end position="272"/>
    </location>
</feature>
<dbReference type="PRINTS" id="PR01435">
    <property type="entry name" value="NPOXDRDTASE5"/>
</dbReference>
<keyword evidence="3 6" id="KW-0812">Transmembrane</keyword>
<reference evidence="10 11" key="1">
    <citation type="submission" date="2022-05" db="EMBL/GenBank/DDBJ databases">
        <title>Genome Sequencing of Bee-Associated Microbes.</title>
        <authorList>
            <person name="Dunlap C."/>
        </authorList>
    </citation>
    <scope>NUCLEOTIDE SEQUENCE [LARGE SCALE GENOMIC DNA]</scope>
    <source>
        <strain evidence="10 11">NRRL B-14421</strain>
    </source>
</reference>
<dbReference type="Pfam" id="PF00361">
    <property type="entry name" value="Proton_antipo_M"/>
    <property type="match status" value="1"/>
</dbReference>
<feature type="domain" description="NADH:quinone oxidoreductase/Mrp antiporter transmembrane" evidence="8">
    <location>
        <begin position="137"/>
        <end position="428"/>
    </location>
</feature>
<dbReference type="Gene3D" id="1.20.5.2700">
    <property type="match status" value="1"/>
</dbReference>
<evidence type="ECO:0000256" key="1">
    <source>
        <dbReference type="ARBA" id="ARBA00004651"/>
    </source>
</evidence>
<dbReference type="PANTHER" id="PTHR42829">
    <property type="entry name" value="NADH-UBIQUINONE OXIDOREDUCTASE CHAIN 5"/>
    <property type="match status" value="1"/>
</dbReference>
<feature type="domain" description="NADH-Ubiquinone oxidoreductase (complex I) chain 5 N-terminal" evidence="9">
    <location>
        <begin position="71"/>
        <end position="121"/>
    </location>
</feature>
<comment type="similarity">
    <text evidence="2">Belongs to the CPA3 antiporters (TC 2.A.63) subunit A family.</text>
</comment>
<gene>
    <name evidence="10" type="primary">nuoL</name>
    <name evidence="10" type="ORF">M5X19_21200</name>
</gene>
<feature type="transmembrane region" description="Helical" evidence="7">
    <location>
        <begin position="33"/>
        <end position="54"/>
    </location>
</feature>
<evidence type="ECO:0000256" key="5">
    <source>
        <dbReference type="ARBA" id="ARBA00023136"/>
    </source>
</evidence>
<dbReference type="Pfam" id="PF00662">
    <property type="entry name" value="Proton_antipo_N"/>
    <property type="match status" value="1"/>
</dbReference>
<dbReference type="RefSeq" id="WP_268616736.1">
    <property type="nucleotide sequence ID" value="NZ_JAMDMX010000068.1"/>
</dbReference>
<feature type="transmembrane region" description="Helical" evidence="7">
    <location>
        <begin position="416"/>
        <end position="440"/>
    </location>
</feature>
<feature type="transmembrane region" description="Helical" evidence="7">
    <location>
        <begin position="312"/>
        <end position="335"/>
    </location>
</feature>
<evidence type="ECO:0000256" key="7">
    <source>
        <dbReference type="SAM" id="Phobius"/>
    </source>
</evidence>
<evidence type="ECO:0000313" key="11">
    <source>
        <dbReference type="Proteomes" id="UP001527099"/>
    </source>
</evidence>
<feature type="transmembrane region" description="Helical" evidence="7">
    <location>
        <begin position="585"/>
        <end position="604"/>
    </location>
</feature>
<feature type="transmembrane region" description="Helical" evidence="7">
    <location>
        <begin position="473"/>
        <end position="493"/>
    </location>
</feature>
<dbReference type="NCBIfam" id="TIGR01974">
    <property type="entry name" value="NDH_I_L"/>
    <property type="match status" value="1"/>
</dbReference>
<feature type="transmembrane region" description="Helical" evidence="7">
    <location>
        <begin position="119"/>
        <end position="137"/>
    </location>
</feature>
<dbReference type="Proteomes" id="UP001527099">
    <property type="component" value="Unassembled WGS sequence"/>
</dbReference>
<evidence type="ECO:0000256" key="4">
    <source>
        <dbReference type="ARBA" id="ARBA00022989"/>
    </source>
</evidence>
<feature type="transmembrane region" description="Helical" evidence="7">
    <location>
        <begin position="616"/>
        <end position="635"/>
    </location>
</feature>
<keyword evidence="4 7" id="KW-1133">Transmembrane helix</keyword>
<feature type="transmembrane region" description="Helical" evidence="7">
    <location>
        <begin position="88"/>
        <end position="107"/>
    </location>
</feature>
<comment type="subcellular location">
    <subcellularLocation>
        <location evidence="1">Cell membrane</location>
        <topology evidence="1">Multi-pass membrane protein</topology>
    </subcellularLocation>
    <subcellularLocation>
        <location evidence="6">Membrane</location>
        <topology evidence="6">Multi-pass membrane protein</topology>
    </subcellularLocation>
</comment>
<comment type="caution">
    <text evidence="10">The sequence shown here is derived from an EMBL/GenBank/DDBJ whole genome shotgun (WGS) entry which is preliminary data.</text>
</comment>
<feature type="transmembrane region" description="Helical" evidence="7">
    <location>
        <begin position="143"/>
        <end position="163"/>
    </location>
</feature>
<evidence type="ECO:0000259" key="8">
    <source>
        <dbReference type="Pfam" id="PF00361"/>
    </source>
</evidence>
<dbReference type="PRINTS" id="PR01434">
    <property type="entry name" value="NADHDHGNASE5"/>
</dbReference>
<dbReference type="InterPro" id="IPR003945">
    <property type="entry name" value="NU5C-like"/>
</dbReference>
<feature type="transmembrane region" description="Helical" evidence="7">
    <location>
        <begin position="341"/>
        <end position="362"/>
    </location>
</feature>
<dbReference type="InterPro" id="IPR018393">
    <property type="entry name" value="NADHpl_OxRdtase_5_subgr"/>
</dbReference>
<proteinExistence type="inferred from homology"/>
<sequence>MVSDYSQYAWLIPLFPLLAFLALTAMGRQLKDLGIYISIFAMLASFIVALLIFVERIGGKVEDYTWNKLHWLQVGDFTLNMGFEVNNLNALMLVIVTLVSLLVNIYSKGYMKGDERIHVFFGYIALFSFSMLGLVISENMLELYIFWELVGVCSFLLVGFWYFKPEAKAAAKKAFIVTRIGDVGLFIAILLLFWYMPGHALDFTSIHNAFTTGKIDPTIITWIAILIFIGAMGKSGQFPLHTWLPDAMEGPTPISALIHAATMVAAGVYLVSRTFDIFHASPDALLVVAYVGGFTAIFAATIGIAQNDIKRILAYSTVSQLGYMMMALGIGVSYTSGMFHLFTHAFFKALLFLGAGSVIHAVHTQDINEMGGLSRKMKITTWTFAIGTLALSGIFPFAGFWSKDMILTEAYEHNQLLFWVGVIAAFFTAFYMSRLFFLVFMGSPRGKAKTTDDNHDDHSHAAHIAHELHESPATMTTSLIILAVLAVVAGFVNTPFNEWLSQWLTGHDHDEKANWTVIILSTLAGVLGIGLGYLIYLKRTIPRDVISSKMPWLYTLLNRKYFIDEIYDGVIVKPLRGLGWILELFDVYIVDGIVRLVAFTVVGLGRLGSRLQNGQLQTYGVIMILGMLILVLAIAGRRFIHAG</sequence>
<dbReference type="InterPro" id="IPR001516">
    <property type="entry name" value="Proton_antipo_N"/>
</dbReference>
<evidence type="ECO:0000313" key="10">
    <source>
        <dbReference type="EMBL" id="MCY9695401.1"/>
    </source>
</evidence>
<dbReference type="PANTHER" id="PTHR42829:SF2">
    <property type="entry name" value="NADH-UBIQUINONE OXIDOREDUCTASE CHAIN 5"/>
    <property type="match status" value="1"/>
</dbReference>
<protein>
    <submittedName>
        <fullName evidence="10">NADH-quinone oxidoreductase subunit L</fullName>
    </submittedName>
</protein>